<dbReference type="SMART" id="SM00387">
    <property type="entry name" value="HATPase_c"/>
    <property type="match status" value="1"/>
</dbReference>
<keyword evidence="7" id="KW-0067">ATP-binding</keyword>
<dbReference type="SMART" id="SM00091">
    <property type="entry name" value="PAS"/>
    <property type="match status" value="2"/>
</dbReference>
<dbReference type="RefSeq" id="WP_146868032.1">
    <property type="nucleotide sequence ID" value="NZ_BKBC01000008.1"/>
</dbReference>
<organism evidence="11 12">
    <name type="scientific">Clostridium butyricum</name>
    <dbReference type="NCBI Taxonomy" id="1492"/>
    <lineage>
        <taxon>Bacteria</taxon>
        <taxon>Bacillati</taxon>
        <taxon>Bacillota</taxon>
        <taxon>Clostridia</taxon>
        <taxon>Eubacteriales</taxon>
        <taxon>Clostridiaceae</taxon>
        <taxon>Clostridium</taxon>
    </lineage>
</organism>
<dbReference type="EC" id="2.7.13.3" evidence="2"/>
<dbReference type="PRINTS" id="PR00344">
    <property type="entry name" value="BCTRLSENSOR"/>
</dbReference>
<dbReference type="InterPro" id="IPR035965">
    <property type="entry name" value="PAS-like_dom_sf"/>
</dbReference>
<dbReference type="InterPro" id="IPR003661">
    <property type="entry name" value="HisK_dim/P_dom"/>
</dbReference>
<dbReference type="GO" id="GO:0000155">
    <property type="term" value="F:phosphorelay sensor kinase activity"/>
    <property type="evidence" value="ECO:0007669"/>
    <property type="project" value="InterPro"/>
</dbReference>
<dbReference type="InterPro" id="IPR036890">
    <property type="entry name" value="HATPase_C_sf"/>
</dbReference>
<accession>A0A512TJP7</accession>
<keyword evidence="5" id="KW-0547">Nucleotide-binding</keyword>
<feature type="domain" description="PAS" evidence="10">
    <location>
        <begin position="259"/>
        <end position="332"/>
    </location>
</feature>
<dbReference type="NCBIfam" id="TIGR00229">
    <property type="entry name" value="sensory_box"/>
    <property type="match status" value="1"/>
</dbReference>
<feature type="domain" description="Histidine kinase" evidence="9">
    <location>
        <begin position="396"/>
        <end position="621"/>
    </location>
</feature>
<dbReference type="InterPro" id="IPR004358">
    <property type="entry name" value="Sig_transdc_His_kin-like_C"/>
</dbReference>
<dbReference type="SMART" id="SM00388">
    <property type="entry name" value="HisKA"/>
    <property type="match status" value="1"/>
</dbReference>
<evidence type="ECO:0000256" key="5">
    <source>
        <dbReference type="ARBA" id="ARBA00022741"/>
    </source>
</evidence>
<gene>
    <name evidence="11" type="ORF">CBU02nite_09310</name>
</gene>
<feature type="domain" description="PAS" evidence="10">
    <location>
        <begin position="7"/>
        <end position="55"/>
    </location>
</feature>
<reference evidence="11 12" key="1">
    <citation type="submission" date="2019-07" db="EMBL/GenBank/DDBJ databases">
        <title>Whole genome shotgun sequence of Clostridium butyricum NBRC 3858.</title>
        <authorList>
            <person name="Hosoyama A."/>
            <person name="Uohara A."/>
            <person name="Ohji S."/>
            <person name="Ichikawa N."/>
        </authorList>
    </citation>
    <scope>NUCLEOTIDE SEQUENCE [LARGE SCALE GENOMIC DNA]</scope>
    <source>
        <strain evidence="11 12">NBRC 3858</strain>
    </source>
</reference>
<evidence type="ECO:0000256" key="7">
    <source>
        <dbReference type="ARBA" id="ARBA00022840"/>
    </source>
</evidence>
<dbReference type="CDD" id="cd00082">
    <property type="entry name" value="HisKA"/>
    <property type="match status" value="1"/>
</dbReference>
<proteinExistence type="predicted"/>
<dbReference type="Proteomes" id="UP000321089">
    <property type="component" value="Unassembled WGS sequence"/>
</dbReference>
<evidence type="ECO:0000256" key="2">
    <source>
        <dbReference type="ARBA" id="ARBA00012438"/>
    </source>
</evidence>
<evidence type="ECO:0000256" key="6">
    <source>
        <dbReference type="ARBA" id="ARBA00022777"/>
    </source>
</evidence>
<evidence type="ECO:0000256" key="8">
    <source>
        <dbReference type="ARBA" id="ARBA00023012"/>
    </source>
</evidence>
<evidence type="ECO:0000259" key="10">
    <source>
        <dbReference type="PROSITE" id="PS50112"/>
    </source>
</evidence>
<dbReference type="PANTHER" id="PTHR43547">
    <property type="entry name" value="TWO-COMPONENT HISTIDINE KINASE"/>
    <property type="match status" value="1"/>
</dbReference>
<dbReference type="Pfam" id="PF00512">
    <property type="entry name" value="HisKA"/>
    <property type="match status" value="1"/>
</dbReference>
<dbReference type="Gene3D" id="3.30.565.10">
    <property type="entry name" value="Histidine kinase-like ATPase, C-terminal domain"/>
    <property type="match status" value="1"/>
</dbReference>
<evidence type="ECO:0000259" key="9">
    <source>
        <dbReference type="PROSITE" id="PS50109"/>
    </source>
</evidence>
<dbReference type="Gene3D" id="1.10.287.130">
    <property type="match status" value="1"/>
</dbReference>
<keyword evidence="8" id="KW-0902">Two-component regulatory system</keyword>
<dbReference type="PROSITE" id="PS50112">
    <property type="entry name" value="PAS"/>
    <property type="match status" value="2"/>
</dbReference>
<dbReference type="EMBL" id="BKBC01000008">
    <property type="protein sequence ID" value="GEQ20425.1"/>
    <property type="molecule type" value="Genomic_DNA"/>
</dbReference>
<evidence type="ECO:0000313" key="11">
    <source>
        <dbReference type="EMBL" id="GEQ20425.1"/>
    </source>
</evidence>
<dbReference type="Gene3D" id="3.30.450.20">
    <property type="entry name" value="PAS domain"/>
    <property type="match status" value="2"/>
</dbReference>
<keyword evidence="4" id="KW-0808">Transferase</keyword>
<dbReference type="AlphaFoldDB" id="A0A512TJP7"/>
<evidence type="ECO:0000256" key="1">
    <source>
        <dbReference type="ARBA" id="ARBA00000085"/>
    </source>
</evidence>
<keyword evidence="6" id="KW-0418">Kinase</keyword>
<dbReference type="InterPro" id="IPR003594">
    <property type="entry name" value="HATPase_dom"/>
</dbReference>
<dbReference type="PANTHER" id="PTHR43547:SF2">
    <property type="entry name" value="HYBRID SIGNAL TRANSDUCTION HISTIDINE KINASE C"/>
    <property type="match status" value="1"/>
</dbReference>
<comment type="catalytic activity">
    <reaction evidence="1">
        <text>ATP + protein L-histidine = ADP + protein N-phospho-L-histidine.</text>
        <dbReference type="EC" id="2.7.13.3"/>
    </reaction>
</comment>
<dbReference type="InterPro" id="IPR005467">
    <property type="entry name" value="His_kinase_dom"/>
</dbReference>
<dbReference type="GO" id="GO:0005524">
    <property type="term" value="F:ATP binding"/>
    <property type="evidence" value="ECO:0007669"/>
    <property type="project" value="UniProtKB-KW"/>
</dbReference>
<dbReference type="InterPro" id="IPR000014">
    <property type="entry name" value="PAS"/>
</dbReference>
<dbReference type="SUPFAM" id="SSF55874">
    <property type="entry name" value="ATPase domain of HSP90 chaperone/DNA topoisomerase II/histidine kinase"/>
    <property type="match status" value="1"/>
</dbReference>
<dbReference type="FunFam" id="3.30.565.10:FF:000037">
    <property type="entry name" value="Hybrid sensor histidine kinase/response regulator"/>
    <property type="match status" value="1"/>
</dbReference>
<dbReference type="SUPFAM" id="SSF55785">
    <property type="entry name" value="PYP-like sensor domain (PAS domain)"/>
    <property type="match status" value="2"/>
</dbReference>
<evidence type="ECO:0000313" key="12">
    <source>
        <dbReference type="Proteomes" id="UP000321089"/>
    </source>
</evidence>
<protein>
    <recommendedName>
        <fullName evidence="2">histidine kinase</fullName>
        <ecNumber evidence="2">2.7.13.3</ecNumber>
    </recommendedName>
</protein>
<comment type="caution">
    <text evidence="11">The sequence shown here is derived from an EMBL/GenBank/DDBJ whole genome shotgun (WGS) entry which is preliminary data.</text>
</comment>
<evidence type="ECO:0000256" key="3">
    <source>
        <dbReference type="ARBA" id="ARBA00022553"/>
    </source>
</evidence>
<sequence>MNNREYTIEDLEELLDNIPYEVWMKDKEGRYKYVNKYFSQKIGCSKKKIIGKTDLDIELGESTVVNEEKVYYEIYNKDIKIEKEIIVGSIPKEMNSEKNIQDAIIENLIHITDKDGEKNYKKYDSKILFELKKKIKADDIAIYLYNKHTNNMSLYIKEGSTKGIFATKYSFNVFGQFVLDSKLNKIARNCNGYHIHYFYPIRAKDILHGMIEIYYKNDDSKHHIGESIIKQISILLGVSLENRTISKHLKKELIKREDVQKKLETVIDTVIDIYALIEKKNNMLHWIDINKKCMEIIEWTDKDLIDRSPLELVHEDDKEELKFAMENNKEYKNFVCRILCKNGNYKILSINWSNISNGNIIITGKDITNERELLKDKENLQQAVEVESLKTEFFANLSHEFKTPLNIILSAVQVILSCINNNLESLSLDKLLKYLKGIEQNSYRLLKLANNMIDITKIDGGFYEVEMDNHNIVEVIENIVQSVAEYMKNNKRNITFDTMEEEVITACDPDKIERIILNLLSNSMKFTSVNGKICVDMDITRDCKNVIIKVKNDGPAISPEDSKKIFNRFTQSENLLTRSVEGSGIGLALVKSLVELHNGKIYVNTHINNGTEFCIELPIRKIMNSTMSPVLNKSINSKVQKYTIEFSDIYTLNQ</sequence>
<keyword evidence="3" id="KW-0597">Phosphoprotein</keyword>
<dbReference type="SUPFAM" id="SSF47384">
    <property type="entry name" value="Homodimeric domain of signal transducing histidine kinase"/>
    <property type="match status" value="1"/>
</dbReference>
<evidence type="ECO:0000256" key="4">
    <source>
        <dbReference type="ARBA" id="ARBA00022679"/>
    </source>
</evidence>
<dbReference type="Pfam" id="PF02518">
    <property type="entry name" value="HATPase_c"/>
    <property type="match status" value="1"/>
</dbReference>
<dbReference type="PROSITE" id="PS50109">
    <property type="entry name" value="HIS_KIN"/>
    <property type="match status" value="1"/>
</dbReference>
<name>A0A512TJP7_CLOBU</name>
<dbReference type="CDD" id="cd00130">
    <property type="entry name" value="PAS"/>
    <property type="match status" value="1"/>
</dbReference>
<dbReference type="InterPro" id="IPR036097">
    <property type="entry name" value="HisK_dim/P_sf"/>
</dbReference>